<sequence length="167" mass="18558">MQERKSNWNDYQESHGECMDWKHNFGKVVSHLLERLFLVNWCLQISDKALLPPSSYSVLNSTDAAGDFLSDEPRDVPVQSEFLYMLVDQFRGGDGNLLEYESSSVNIIMSLASLNAGQSVIFSSTLTMTMSIMSSNLGENPAMEDAPDAQPPNLPVQDTPFGNINFA</sequence>
<name>A0A9P5PAT8_9AGAR</name>
<dbReference type="AlphaFoldDB" id="A0A9P5PAT8"/>
<accession>A0A9P5PAT8</accession>
<keyword evidence="3" id="KW-1185">Reference proteome</keyword>
<comment type="caution">
    <text evidence="2">The sequence shown here is derived from an EMBL/GenBank/DDBJ whole genome shotgun (WGS) entry which is preliminary data.</text>
</comment>
<feature type="region of interest" description="Disordered" evidence="1">
    <location>
        <begin position="137"/>
        <end position="159"/>
    </location>
</feature>
<gene>
    <name evidence="2" type="ORF">BDP27DRAFT_1371538</name>
</gene>
<reference evidence="2" key="1">
    <citation type="submission" date="2020-11" db="EMBL/GenBank/DDBJ databases">
        <authorList>
            <consortium name="DOE Joint Genome Institute"/>
            <person name="Ahrendt S."/>
            <person name="Riley R."/>
            <person name="Andreopoulos W."/>
            <person name="Labutti K."/>
            <person name="Pangilinan J."/>
            <person name="Ruiz-Duenas F.J."/>
            <person name="Barrasa J.M."/>
            <person name="Sanchez-Garcia M."/>
            <person name="Camarero S."/>
            <person name="Miyauchi S."/>
            <person name="Serrano A."/>
            <person name="Linde D."/>
            <person name="Babiker R."/>
            <person name="Drula E."/>
            <person name="Ayuso-Fernandez I."/>
            <person name="Pacheco R."/>
            <person name="Padilla G."/>
            <person name="Ferreira P."/>
            <person name="Barriuso J."/>
            <person name="Kellner H."/>
            <person name="Castanera R."/>
            <person name="Alfaro M."/>
            <person name="Ramirez L."/>
            <person name="Pisabarro A.G."/>
            <person name="Kuo A."/>
            <person name="Tritt A."/>
            <person name="Lipzen A."/>
            <person name="He G."/>
            <person name="Yan M."/>
            <person name="Ng V."/>
            <person name="Cullen D."/>
            <person name="Martin F."/>
            <person name="Rosso M.-N."/>
            <person name="Henrissat B."/>
            <person name="Hibbett D."/>
            <person name="Martinez A.T."/>
            <person name="Grigoriev I.V."/>
        </authorList>
    </citation>
    <scope>NUCLEOTIDE SEQUENCE</scope>
    <source>
        <strain evidence="2">AH 40177</strain>
    </source>
</reference>
<evidence type="ECO:0000256" key="1">
    <source>
        <dbReference type="SAM" id="MobiDB-lite"/>
    </source>
</evidence>
<protein>
    <submittedName>
        <fullName evidence="2">Uncharacterized protein</fullName>
    </submittedName>
</protein>
<organism evidence="2 3">
    <name type="scientific">Rhodocollybia butyracea</name>
    <dbReference type="NCBI Taxonomy" id="206335"/>
    <lineage>
        <taxon>Eukaryota</taxon>
        <taxon>Fungi</taxon>
        <taxon>Dikarya</taxon>
        <taxon>Basidiomycota</taxon>
        <taxon>Agaricomycotina</taxon>
        <taxon>Agaricomycetes</taxon>
        <taxon>Agaricomycetidae</taxon>
        <taxon>Agaricales</taxon>
        <taxon>Marasmiineae</taxon>
        <taxon>Omphalotaceae</taxon>
        <taxon>Rhodocollybia</taxon>
    </lineage>
</organism>
<evidence type="ECO:0000313" key="2">
    <source>
        <dbReference type="EMBL" id="KAF9059397.1"/>
    </source>
</evidence>
<evidence type="ECO:0000313" key="3">
    <source>
        <dbReference type="Proteomes" id="UP000772434"/>
    </source>
</evidence>
<dbReference type="Proteomes" id="UP000772434">
    <property type="component" value="Unassembled WGS sequence"/>
</dbReference>
<proteinExistence type="predicted"/>
<dbReference type="EMBL" id="JADNRY010000304">
    <property type="protein sequence ID" value="KAF9059397.1"/>
    <property type="molecule type" value="Genomic_DNA"/>
</dbReference>